<proteinExistence type="inferred from homology"/>
<dbReference type="InterPro" id="IPR000835">
    <property type="entry name" value="HTH_MarR-typ"/>
</dbReference>
<keyword evidence="4" id="KW-0804">Transcription</keyword>
<dbReference type="SUPFAM" id="SSF46785">
    <property type="entry name" value="Winged helix' DNA-binding domain"/>
    <property type="match status" value="1"/>
</dbReference>
<dbReference type="PRINTS" id="PR00598">
    <property type="entry name" value="HTHMARR"/>
</dbReference>
<protein>
    <recommendedName>
        <fullName evidence="6">HTH-type transcriptional regulator SarZ</fullName>
    </recommendedName>
    <alternativeName>
        <fullName evidence="7">Staphylococcal accessory regulator Z</fullName>
    </alternativeName>
</protein>
<evidence type="ECO:0000256" key="2">
    <source>
        <dbReference type="ARBA" id="ARBA00023015"/>
    </source>
</evidence>
<dbReference type="PANTHER" id="PTHR42756">
    <property type="entry name" value="TRANSCRIPTIONAL REGULATOR, MARR"/>
    <property type="match status" value="1"/>
</dbReference>
<keyword evidence="10" id="KW-1185">Reference proteome</keyword>
<evidence type="ECO:0000256" key="4">
    <source>
        <dbReference type="ARBA" id="ARBA00023163"/>
    </source>
</evidence>
<feature type="domain" description="HTH marR-type" evidence="8">
    <location>
        <begin position="1"/>
        <end position="142"/>
    </location>
</feature>
<evidence type="ECO:0000313" key="9">
    <source>
        <dbReference type="EMBL" id="MBC3803166.1"/>
    </source>
</evidence>
<comment type="caution">
    <text evidence="9">The sequence shown here is derived from an EMBL/GenBank/DDBJ whole genome shotgun (WGS) entry which is preliminary data.</text>
</comment>
<evidence type="ECO:0000256" key="3">
    <source>
        <dbReference type="ARBA" id="ARBA00023125"/>
    </source>
</evidence>
<dbReference type="Pfam" id="PF22381">
    <property type="entry name" value="Staph_reg_Sar_Rot"/>
    <property type="match status" value="1"/>
</dbReference>
<accession>A0ABR6WRA6</accession>
<dbReference type="PROSITE" id="PS50995">
    <property type="entry name" value="HTH_MARR_2"/>
    <property type="match status" value="1"/>
</dbReference>
<sequence length="154" mass="17572">MESFSSQLNEVLVDTFSNVLKYEEDLLKSSANTDLSISEMHLIEDVGKNKNDGKTISDLAASQKITLPSVTIAINKLAKKGYVVKEKSSIDGRVVYVRLTDKGLRIDKIHQYFHMKMVKEITRQMTDDEKEVLIQGMEKLNRFFAKKISRLSDK</sequence>
<comment type="similarity">
    <text evidence="5">Belongs to the SarZ family.</text>
</comment>
<dbReference type="GO" id="GO:0003677">
    <property type="term" value="F:DNA binding"/>
    <property type="evidence" value="ECO:0007669"/>
    <property type="project" value="UniProtKB-KW"/>
</dbReference>
<keyword evidence="3 9" id="KW-0238">DNA-binding</keyword>
<organism evidence="9 10">
    <name type="scientific">Acetobacterium fimetarium</name>
    <dbReference type="NCBI Taxonomy" id="52691"/>
    <lineage>
        <taxon>Bacteria</taxon>
        <taxon>Bacillati</taxon>
        <taxon>Bacillota</taxon>
        <taxon>Clostridia</taxon>
        <taxon>Eubacteriales</taxon>
        <taxon>Eubacteriaceae</taxon>
        <taxon>Acetobacterium</taxon>
    </lineage>
</organism>
<dbReference type="PANTHER" id="PTHR42756:SF1">
    <property type="entry name" value="TRANSCRIPTIONAL REPRESSOR OF EMRAB OPERON"/>
    <property type="match status" value="1"/>
</dbReference>
<evidence type="ECO:0000256" key="5">
    <source>
        <dbReference type="ARBA" id="ARBA00046337"/>
    </source>
</evidence>
<evidence type="ECO:0000259" key="8">
    <source>
        <dbReference type="PROSITE" id="PS50995"/>
    </source>
</evidence>
<dbReference type="Gene3D" id="1.10.10.10">
    <property type="entry name" value="Winged helix-like DNA-binding domain superfamily/Winged helix DNA-binding domain"/>
    <property type="match status" value="1"/>
</dbReference>
<comment type="subcellular location">
    <subcellularLocation>
        <location evidence="1">Cytoplasm</location>
    </subcellularLocation>
</comment>
<reference evidence="9 10" key="1">
    <citation type="journal article" date="2020" name="mSystems">
        <title>Defining Genomic and Predicted Metabolic Features of the Acetobacterium Genus.</title>
        <authorList>
            <person name="Ross D.E."/>
            <person name="Marshall C.W."/>
            <person name="Gulliver D."/>
            <person name="May H.D."/>
            <person name="Norman R.S."/>
        </authorList>
    </citation>
    <scope>NUCLEOTIDE SEQUENCE [LARGE SCALE GENOMIC DNA]</scope>
    <source>
        <strain evidence="9 10">DSM 8238</strain>
    </source>
</reference>
<dbReference type="InterPro" id="IPR055166">
    <property type="entry name" value="Transc_reg_Sar_Rot_HTH"/>
</dbReference>
<evidence type="ECO:0000256" key="7">
    <source>
        <dbReference type="ARBA" id="ARBA00047207"/>
    </source>
</evidence>
<name>A0ABR6WRA6_9FIRM</name>
<evidence type="ECO:0000313" key="10">
    <source>
        <dbReference type="Proteomes" id="UP000603234"/>
    </source>
</evidence>
<evidence type="ECO:0000256" key="1">
    <source>
        <dbReference type="ARBA" id="ARBA00004496"/>
    </source>
</evidence>
<dbReference type="InterPro" id="IPR036388">
    <property type="entry name" value="WH-like_DNA-bd_sf"/>
</dbReference>
<dbReference type="EMBL" id="WJBC01000002">
    <property type="protein sequence ID" value="MBC3803166.1"/>
    <property type="molecule type" value="Genomic_DNA"/>
</dbReference>
<evidence type="ECO:0000256" key="6">
    <source>
        <dbReference type="ARBA" id="ARBA00047188"/>
    </source>
</evidence>
<dbReference type="SMART" id="SM00347">
    <property type="entry name" value="HTH_MARR"/>
    <property type="match status" value="1"/>
</dbReference>
<dbReference type="RefSeq" id="WP_186841087.1">
    <property type="nucleotide sequence ID" value="NZ_WJBC01000002.1"/>
</dbReference>
<dbReference type="Proteomes" id="UP000603234">
    <property type="component" value="Unassembled WGS sequence"/>
</dbReference>
<gene>
    <name evidence="9" type="ORF">GH808_01740</name>
</gene>
<keyword evidence="2" id="KW-0805">Transcription regulation</keyword>
<dbReference type="InterPro" id="IPR036390">
    <property type="entry name" value="WH_DNA-bd_sf"/>
</dbReference>